<reference evidence="2" key="1">
    <citation type="submission" date="2018-06" db="EMBL/GenBank/DDBJ databases">
        <authorList>
            <person name="Zhirakovskaya E."/>
        </authorList>
    </citation>
    <scope>NUCLEOTIDE SEQUENCE</scope>
</reference>
<organism evidence="2">
    <name type="scientific">hydrothermal vent metagenome</name>
    <dbReference type="NCBI Taxonomy" id="652676"/>
    <lineage>
        <taxon>unclassified sequences</taxon>
        <taxon>metagenomes</taxon>
        <taxon>ecological metagenomes</taxon>
    </lineage>
</organism>
<dbReference type="Pfam" id="PF08241">
    <property type="entry name" value="Methyltransf_11"/>
    <property type="match status" value="1"/>
</dbReference>
<dbReference type="GO" id="GO:0008757">
    <property type="term" value="F:S-adenosylmethionine-dependent methyltransferase activity"/>
    <property type="evidence" value="ECO:0007669"/>
    <property type="project" value="InterPro"/>
</dbReference>
<dbReference type="InterPro" id="IPR050508">
    <property type="entry name" value="Methyltransf_Superfamily"/>
</dbReference>
<accession>A0A3B1CAA9</accession>
<dbReference type="SUPFAM" id="SSF53335">
    <property type="entry name" value="S-adenosyl-L-methionine-dependent methyltransferases"/>
    <property type="match status" value="1"/>
</dbReference>
<dbReference type="CDD" id="cd02440">
    <property type="entry name" value="AdoMet_MTases"/>
    <property type="match status" value="1"/>
</dbReference>
<dbReference type="InterPro" id="IPR013216">
    <property type="entry name" value="Methyltransf_11"/>
</dbReference>
<sequence length="223" mass="25560">MSGRNVDDITKDELYVLQREYYSKTYRGGGSVPWEGAFDGAWLKKAVRHKVKGSSCFALEIGTGTGRGARIMAEAGCAMVGIDYVLDPIREAVQKKGEANKNLFYVQANMFKAPFADNSFDLVLDWGVFHHIRRADTKLFLNCVTRLLKKDGRFLLGCFSTRYRHPGEKKRKRSWTRHRGHYDRFSTRKELRKIFSPLFIINSIAETSEGFYLIDMNKKSGKP</sequence>
<dbReference type="PANTHER" id="PTHR42912">
    <property type="entry name" value="METHYLTRANSFERASE"/>
    <property type="match status" value="1"/>
</dbReference>
<dbReference type="Gene3D" id="3.40.50.150">
    <property type="entry name" value="Vaccinia Virus protein VP39"/>
    <property type="match status" value="1"/>
</dbReference>
<dbReference type="EMBL" id="UOGA01000250">
    <property type="protein sequence ID" value="VAX23601.1"/>
    <property type="molecule type" value="Genomic_DNA"/>
</dbReference>
<name>A0A3B1CAA9_9ZZZZ</name>
<proteinExistence type="predicted"/>
<dbReference type="InterPro" id="IPR029063">
    <property type="entry name" value="SAM-dependent_MTases_sf"/>
</dbReference>
<dbReference type="AlphaFoldDB" id="A0A3B1CAA9"/>
<evidence type="ECO:0000313" key="2">
    <source>
        <dbReference type="EMBL" id="VAX23601.1"/>
    </source>
</evidence>
<protein>
    <recommendedName>
        <fullName evidence="1">Methyltransferase type 11 domain-containing protein</fullName>
    </recommendedName>
</protein>
<feature type="domain" description="Methyltransferase type 11" evidence="1">
    <location>
        <begin position="59"/>
        <end position="155"/>
    </location>
</feature>
<evidence type="ECO:0000259" key="1">
    <source>
        <dbReference type="Pfam" id="PF08241"/>
    </source>
</evidence>
<gene>
    <name evidence="2" type="ORF">MNBD_NITROSPINAE04-2755</name>
</gene>